<evidence type="ECO:0000313" key="9">
    <source>
        <dbReference type="Proteomes" id="UP001291926"/>
    </source>
</evidence>
<feature type="domain" description="C3H1-type" evidence="7">
    <location>
        <begin position="274"/>
        <end position="302"/>
    </location>
</feature>
<feature type="domain" description="C3H1-type" evidence="7">
    <location>
        <begin position="162"/>
        <end position="190"/>
    </location>
</feature>
<accession>A0ABR0DA45</accession>
<dbReference type="InterPro" id="IPR000571">
    <property type="entry name" value="Znf_CCCH"/>
</dbReference>
<feature type="domain" description="C3H1-type" evidence="7">
    <location>
        <begin position="321"/>
        <end position="349"/>
    </location>
</feature>
<evidence type="ECO:0000259" key="7">
    <source>
        <dbReference type="PROSITE" id="PS50103"/>
    </source>
</evidence>
<dbReference type="Pfam" id="PF00642">
    <property type="entry name" value="zf-CCCH"/>
    <property type="match status" value="4"/>
</dbReference>
<feature type="compositionally biased region" description="Basic and acidic residues" evidence="6">
    <location>
        <begin position="33"/>
        <end position="42"/>
    </location>
</feature>
<dbReference type="Gene3D" id="4.10.1000.10">
    <property type="entry name" value="Zinc finger, CCCH-type"/>
    <property type="match status" value="2"/>
</dbReference>
<feature type="zinc finger region" description="C3H1-type" evidence="5">
    <location>
        <begin position="450"/>
        <end position="478"/>
    </location>
</feature>
<keyword evidence="3 5" id="KW-0862">Zinc</keyword>
<keyword evidence="2 5" id="KW-0863">Zinc-finger</keyword>
<dbReference type="InterPro" id="IPR036855">
    <property type="entry name" value="Znf_CCCH_sf"/>
</dbReference>
<dbReference type="Gene3D" id="2.30.30.1190">
    <property type="match status" value="1"/>
</dbReference>
<sequence length="570" mass="63768">MAESPTSEEPPIAKLGIGLLIPNTTPSGLISTDHGDSIHPSESEGNDSAVEENKKLDVELRNAVEREIYQLSIEQAEIEAVGERFEAEIVGSDYLDEEKNEIPTKTVRRDELDEENSEKDARSVEEETEKEGSVGGQLVEERTELGRYYHGNNRRWINYPMRPDADDCSYYMKFGSCKFGLNCKFNHPPRKKNQLVIGKINKMLPSGTENDFMIRRDFDQLVIGKINKMLPSGTENDFMIRRDFDQLFNCEFGQSAKGKGFKEKSTRMEENSEKAGQTECKYYLTSGGCKYGKNCKFSHGSDKSFILPNKPEFNFLGLPIRLGEKECQYYMRNGSCMYGSNCRFHHPDPTTVAGGDSSGYGNGKYLPSQIVPSDASSWSSPRAFSDTSPFGPVMFPQTQGAPNPYPDWDEYEADDYPTSGTSLPTPPAFAINNIPTEINFTMQIQEYPERPGEPECSFFLRTGVCKFRSSCKFHHPKKTKPKENSFSLSDIGLPLRPVVEGWAEKVAVGMNFGGLWWRPRRRCRRLREKVVAAEGGDKGANRRCCLEVGGAGRGGGGCLAGLGMRKKKIG</sequence>
<keyword evidence="9" id="KW-1185">Reference proteome</keyword>
<evidence type="ECO:0000256" key="2">
    <source>
        <dbReference type="ARBA" id="ARBA00022771"/>
    </source>
</evidence>
<feature type="zinc finger region" description="C3H1-type" evidence="5">
    <location>
        <begin position="321"/>
        <end position="349"/>
    </location>
</feature>
<feature type="domain" description="C3H1-type" evidence="7">
    <location>
        <begin position="450"/>
        <end position="478"/>
    </location>
</feature>
<dbReference type="SMART" id="SM00356">
    <property type="entry name" value="ZnF_C3H1"/>
    <property type="match status" value="4"/>
</dbReference>
<dbReference type="SUPFAM" id="SSF90229">
    <property type="entry name" value="CCCH zinc finger"/>
    <property type="match status" value="4"/>
</dbReference>
<dbReference type="PANTHER" id="PTHR12506">
    <property type="entry name" value="PROTEIN PHOSPHATASE RELATED"/>
    <property type="match status" value="1"/>
</dbReference>
<evidence type="ECO:0000256" key="4">
    <source>
        <dbReference type="ARBA" id="ARBA00023125"/>
    </source>
</evidence>
<evidence type="ECO:0000256" key="3">
    <source>
        <dbReference type="ARBA" id="ARBA00022833"/>
    </source>
</evidence>
<feature type="zinc finger region" description="C3H1-type" evidence="5">
    <location>
        <begin position="274"/>
        <end position="302"/>
    </location>
</feature>
<organism evidence="8 9">
    <name type="scientific">Penstemon davidsonii</name>
    <dbReference type="NCBI Taxonomy" id="160366"/>
    <lineage>
        <taxon>Eukaryota</taxon>
        <taxon>Viridiplantae</taxon>
        <taxon>Streptophyta</taxon>
        <taxon>Embryophyta</taxon>
        <taxon>Tracheophyta</taxon>
        <taxon>Spermatophyta</taxon>
        <taxon>Magnoliopsida</taxon>
        <taxon>eudicotyledons</taxon>
        <taxon>Gunneridae</taxon>
        <taxon>Pentapetalae</taxon>
        <taxon>asterids</taxon>
        <taxon>lamiids</taxon>
        <taxon>Lamiales</taxon>
        <taxon>Plantaginaceae</taxon>
        <taxon>Cheloneae</taxon>
        <taxon>Penstemon</taxon>
    </lineage>
</organism>
<evidence type="ECO:0000256" key="6">
    <source>
        <dbReference type="SAM" id="MobiDB-lite"/>
    </source>
</evidence>
<dbReference type="PROSITE" id="PS50103">
    <property type="entry name" value="ZF_C3H1"/>
    <property type="match status" value="4"/>
</dbReference>
<reference evidence="8 9" key="1">
    <citation type="journal article" date="2023" name="bioRxiv">
        <title>Genome report: Whole genome sequence and annotation of Penstemon davidsonii.</title>
        <authorList>
            <person name="Ostevik K.L."/>
            <person name="Alabady M."/>
            <person name="Zhang M."/>
            <person name="Rausher M.D."/>
        </authorList>
    </citation>
    <scope>NUCLEOTIDE SEQUENCE [LARGE SCALE GENOMIC DNA]</scope>
    <source>
        <strain evidence="8">DNT005</strain>
        <tissue evidence="8">Whole leaf</tissue>
    </source>
</reference>
<protein>
    <recommendedName>
        <fullName evidence="7">C3H1-type domain-containing protein</fullName>
    </recommendedName>
</protein>
<feature type="region of interest" description="Disordered" evidence="6">
    <location>
        <begin position="23"/>
        <end position="52"/>
    </location>
</feature>
<keyword evidence="1 5" id="KW-0479">Metal-binding</keyword>
<keyword evidence="4" id="KW-0238">DNA-binding</keyword>
<proteinExistence type="predicted"/>
<name>A0ABR0DA45_9LAMI</name>
<dbReference type="PANTHER" id="PTHR12506:SF20">
    <property type="entry name" value="ZINC FINGER CCCH DOMAIN-CONTAINING PROTEIN 67"/>
    <property type="match status" value="1"/>
</dbReference>
<comment type="caution">
    <text evidence="8">The sequence shown here is derived from an EMBL/GenBank/DDBJ whole genome shotgun (WGS) entry which is preliminary data.</text>
</comment>
<dbReference type="Proteomes" id="UP001291926">
    <property type="component" value="Unassembled WGS sequence"/>
</dbReference>
<feature type="zinc finger region" description="C3H1-type" evidence="5">
    <location>
        <begin position="162"/>
        <end position="190"/>
    </location>
</feature>
<gene>
    <name evidence="8" type="ORF">RD792_008795</name>
</gene>
<feature type="region of interest" description="Disordered" evidence="6">
    <location>
        <begin position="101"/>
        <end position="136"/>
    </location>
</feature>
<evidence type="ECO:0000313" key="8">
    <source>
        <dbReference type="EMBL" id="KAK4486127.1"/>
    </source>
</evidence>
<evidence type="ECO:0000256" key="1">
    <source>
        <dbReference type="ARBA" id="ARBA00022723"/>
    </source>
</evidence>
<dbReference type="InterPro" id="IPR050974">
    <property type="entry name" value="Plant_ZF_CCCH"/>
</dbReference>
<evidence type="ECO:0000256" key="5">
    <source>
        <dbReference type="PROSITE-ProRule" id="PRU00723"/>
    </source>
</evidence>
<dbReference type="EMBL" id="JAYDYQ010002533">
    <property type="protein sequence ID" value="KAK4486127.1"/>
    <property type="molecule type" value="Genomic_DNA"/>
</dbReference>